<dbReference type="GO" id="GO:0046872">
    <property type="term" value="F:metal ion binding"/>
    <property type="evidence" value="ECO:0007669"/>
    <property type="project" value="UniProtKB-KW"/>
</dbReference>
<feature type="domain" description="Peptidase M43 pregnancy-associated plasma-A" evidence="9">
    <location>
        <begin position="181"/>
        <end position="326"/>
    </location>
</feature>
<keyword evidence="7 11" id="KW-0482">Metalloprotease</keyword>
<evidence type="ECO:0000256" key="4">
    <source>
        <dbReference type="ARBA" id="ARBA00022729"/>
    </source>
</evidence>
<keyword evidence="3" id="KW-0479">Metal-binding</keyword>
<keyword evidence="4" id="KW-0732">Signal</keyword>
<sequence>MKKLLFGALALGLMSCNNDNMPNQNESPADAASVTTTALKRSCPSDEIRQEILKSNPELKSKFNENELQIENFSRNIAMGKVLADGTVEIPVVFNVIYNKTTENISDSRIAEQIEVLNADFGATNSDVSQIPAAFKPSASGDIKVRFKLVATNRKKSTKTNWRSDLNEMKKASTGGIDPTDANKNMNIWVVNSILDQYGRSGVLGYAYYPENAGLWYDGIVIANQYIGKTGTPSPFNLGRTTTHEVGHYLNLPHLWGSSDAGCLTDYSDDTPVSPGPNYGAPSYPLSRACGGVSSSQMFMNYMDYVDDRAMFMFSLNQKTRMQAVVSASGPRAGLR</sequence>
<dbReference type="InterPro" id="IPR008754">
    <property type="entry name" value="Peptidase_M43"/>
</dbReference>
<keyword evidence="13" id="KW-1185">Reference proteome</keyword>
<proteinExistence type="inferred from homology"/>
<dbReference type="SUPFAM" id="SSF55486">
    <property type="entry name" value="Metalloproteases ('zincins'), catalytic domain"/>
    <property type="match status" value="1"/>
</dbReference>
<dbReference type="PANTHER" id="PTHR47466:SF1">
    <property type="entry name" value="METALLOPROTEASE MEP1 (AFU_ORTHOLOGUE AFUA_1G07730)-RELATED"/>
    <property type="match status" value="1"/>
</dbReference>
<comment type="similarity">
    <text evidence="1">Belongs to the peptidase M43B family.</text>
</comment>
<evidence type="ECO:0000313" key="12">
    <source>
        <dbReference type="Proteomes" id="UP000236262"/>
    </source>
</evidence>
<evidence type="ECO:0000256" key="3">
    <source>
        <dbReference type="ARBA" id="ARBA00022723"/>
    </source>
</evidence>
<gene>
    <name evidence="11" type="ORF">C1637_24605</name>
    <name evidence="10" type="ORF">EG342_08665</name>
</gene>
<dbReference type="AlphaFoldDB" id="A0A3G6RT66"/>
<evidence type="ECO:0000313" key="13">
    <source>
        <dbReference type="Proteomes" id="UP000279972"/>
    </source>
</evidence>
<dbReference type="EMBL" id="CP033924">
    <property type="protein sequence ID" value="AZA81975.1"/>
    <property type="molecule type" value="Genomic_DNA"/>
</dbReference>
<keyword evidence="8" id="KW-1015">Disulfide bond</keyword>
<dbReference type="PROSITE" id="PS51257">
    <property type="entry name" value="PROKAR_LIPOPROTEIN"/>
    <property type="match status" value="1"/>
</dbReference>
<dbReference type="CDD" id="cd04275">
    <property type="entry name" value="ZnMc_pappalysin_like"/>
    <property type="match status" value="1"/>
</dbReference>
<dbReference type="Pfam" id="PF05572">
    <property type="entry name" value="Peptidase_M43"/>
    <property type="match status" value="1"/>
</dbReference>
<evidence type="ECO:0000256" key="8">
    <source>
        <dbReference type="ARBA" id="ARBA00023157"/>
    </source>
</evidence>
<evidence type="ECO:0000256" key="5">
    <source>
        <dbReference type="ARBA" id="ARBA00022801"/>
    </source>
</evidence>
<evidence type="ECO:0000256" key="1">
    <source>
        <dbReference type="ARBA" id="ARBA00008721"/>
    </source>
</evidence>
<evidence type="ECO:0000256" key="2">
    <source>
        <dbReference type="ARBA" id="ARBA00022670"/>
    </source>
</evidence>
<reference evidence="11 12" key="1">
    <citation type="submission" date="2018-01" db="EMBL/GenBank/DDBJ databases">
        <title>Draft genome sequences of Chryseobacterium lactis NCTC11390, Chryseobacterium oncorhynchi 701B-08, and Chryseobacterium viscerum 687B-08.</title>
        <authorList>
            <person name="Jeong J.-J."/>
            <person name="Lee Y.J."/>
            <person name="Park B."/>
            <person name="Choi I.-G."/>
            <person name="Kim K.D."/>
        </authorList>
    </citation>
    <scope>NUCLEOTIDE SEQUENCE [LARGE SCALE GENOMIC DNA]</scope>
    <source>
        <strain evidence="11 12">NCTC11390</strain>
    </source>
</reference>
<dbReference type="InterPro" id="IPR024079">
    <property type="entry name" value="MetalloPept_cat_dom_sf"/>
</dbReference>
<organism evidence="11 12">
    <name type="scientific">Chryseobacterium lactis</name>
    <dbReference type="NCBI Taxonomy" id="1241981"/>
    <lineage>
        <taxon>Bacteria</taxon>
        <taxon>Pseudomonadati</taxon>
        <taxon>Bacteroidota</taxon>
        <taxon>Flavobacteriia</taxon>
        <taxon>Flavobacteriales</taxon>
        <taxon>Weeksellaceae</taxon>
        <taxon>Chryseobacterium group</taxon>
        <taxon>Chryseobacterium</taxon>
    </lineage>
</organism>
<protein>
    <submittedName>
        <fullName evidence="11">Zinc metalloprotease</fullName>
    </submittedName>
</protein>
<dbReference type="GO" id="GO:0006508">
    <property type="term" value="P:proteolysis"/>
    <property type="evidence" value="ECO:0007669"/>
    <property type="project" value="UniProtKB-KW"/>
</dbReference>
<dbReference type="KEGG" id="clac:EG342_08665"/>
<evidence type="ECO:0000259" key="9">
    <source>
        <dbReference type="Pfam" id="PF05572"/>
    </source>
</evidence>
<dbReference type="Gene3D" id="3.40.390.10">
    <property type="entry name" value="Collagenase (Catalytic Domain)"/>
    <property type="match status" value="1"/>
</dbReference>
<keyword evidence="6" id="KW-0862">Zinc</keyword>
<evidence type="ECO:0000256" key="6">
    <source>
        <dbReference type="ARBA" id="ARBA00022833"/>
    </source>
</evidence>
<dbReference type="OrthoDB" id="6278496at2"/>
<evidence type="ECO:0000313" key="11">
    <source>
        <dbReference type="EMBL" id="PNW11080.1"/>
    </source>
</evidence>
<dbReference type="Proteomes" id="UP000279972">
    <property type="component" value="Chromosome"/>
</dbReference>
<dbReference type="GO" id="GO:0008237">
    <property type="term" value="F:metallopeptidase activity"/>
    <property type="evidence" value="ECO:0007669"/>
    <property type="project" value="UniProtKB-KW"/>
</dbReference>
<keyword evidence="2" id="KW-0645">Protease</keyword>
<reference evidence="10 13" key="2">
    <citation type="submission" date="2018-11" db="EMBL/GenBank/DDBJ databases">
        <title>Proposal to divide the Flavobacteriaceae and reorganize its genera based on Amino Acid Identity values calculated from whole genome sequences.</title>
        <authorList>
            <person name="Nicholson A.C."/>
            <person name="Gulvik C.A."/>
            <person name="Whitney A.M."/>
            <person name="Humrighouse B.W."/>
            <person name="Bell M."/>
            <person name="Holmes B."/>
            <person name="Steigerwalt A.G."/>
            <person name="Villarma A."/>
            <person name="Sheth M."/>
            <person name="Batra D."/>
            <person name="Pryor J."/>
            <person name="Bernardet J.-F."/>
            <person name="Hugo C."/>
            <person name="Kampfer P."/>
            <person name="Newman J."/>
            <person name="McQuiston J.R."/>
        </authorList>
    </citation>
    <scope>NUCLEOTIDE SEQUENCE [LARGE SCALE GENOMIC DNA]</scope>
    <source>
        <strain evidence="10 13">KC_1864</strain>
    </source>
</reference>
<dbReference type="RefSeq" id="WP_103294293.1">
    <property type="nucleotide sequence ID" value="NZ_CP033924.1"/>
</dbReference>
<dbReference type="PANTHER" id="PTHR47466">
    <property type="match status" value="1"/>
</dbReference>
<evidence type="ECO:0000313" key="10">
    <source>
        <dbReference type="EMBL" id="AZA81975.1"/>
    </source>
</evidence>
<dbReference type="EMBL" id="PPEH01000016">
    <property type="protein sequence ID" value="PNW11080.1"/>
    <property type="molecule type" value="Genomic_DNA"/>
</dbReference>
<accession>A0A3G6RT66</accession>
<dbReference type="Proteomes" id="UP000236262">
    <property type="component" value="Unassembled WGS sequence"/>
</dbReference>
<keyword evidence="5" id="KW-0378">Hydrolase</keyword>
<name>A0A3G6RT66_CHRLC</name>
<evidence type="ECO:0000256" key="7">
    <source>
        <dbReference type="ARBA" id="ARBA00023049"/>
    </source>
</evidence>